<dbReference type="InterPro" id="IPR017762">
    <property type="entry name" value="Multicopper_oxidase_fun"/>
</dbReference>
<feature type="domain" description="Plastocyanin-like" evidence="5">
    <location>
        <begin position="157"/>
        <end position="322"/>
    </location>
</feature>
<keyword evidence="2" id="KW-0479">Metal-binding</keyword>
<dbReference type="Pfam" id="PF07732">
    <property type="entry name" value="Cu-oxidase_3"/>
    <property type="match status" value="1"/>
</dbReference>
<dbReference type="InterPro" id="IPR035666">
    <property type="entry name" value="MCO_CuRO_3"/>
</dbReference>
<gene>
    <name evidence="8" type="ORF">BDW59DRAFT_178785</name>
</gene>
<dbReference type="InterPro" id="IPR011706">
    <property type="entry name" value="Cu-oxidase_C"/>
</dbReference>
<dbReference type="PROSITE" id="PS00080">
    <property type="entry name" value="MULTICOPPER_OXIDASE2"/>
    <property type="match status" value="1"/>
</dbReference>
<dbReference type="InterPro" id="IPR011707">
    <property type="entry name" value="Cu-oxidase-like_N"/>
</dbReference>
<proteinExistence type="inferred from homology"/>
<organism evidence="8 9">
    <name type="scientific">Aspergillus cavernicola</name>
    <dbReference type="NCBI Taxonomy" id="176166"/>
    <lineage>
        <taxon>Eukaryota</taxon>
        <taxon>Fungi</taxon>
        <taxon>Dikarya</taxon>
        <taxon>Ascomycota</taxon>
        <taxon>Pezizomycotina</taxon>
        <taxon>Eurotiomycetes</taxon>
        <taxon>Eurotiomycetidae</taxon>
        <taxon>Eurotiales</taxon>
        <taxon>Aspergillaceae</taxon>
        <taxon>Aspergillus</taxon>
        <taxon>Aspergillus subgen. Nidulantes</taxon>
    </lineage>
</organism>
<dbReference type="InterPro" id="IPR001117">
    <property type="entry name" value="Cu-oxidase_2nd"/>
</dbReference>
<dbReference type="PROSITE" id="PS00079">
    <property type="entry name" value="MULTICOPPER_OXIDASE1"/>
    <property type="match status" value="1"/>
</dbReference>
<dbReference type="InterPro" id="IPR045087">
    <property type="entry name" value="Cu-oxidase_fam"/>
</dbReference>
<keyword evidence="4" id="KW-0186">Copper</keyword>
<dbReference type="Pfam" id="PF00394">
    <property type="entry name" value="Cu-oxidase"/>
    <property type="match status" value="1"/>
</dbReference>
<evidence type="ECO:0000256" key="4">
    <source>
        <dbReference type="ARBA" id="ARBA00023008"/>
    </source>
</evidence>
<sequence>MALLAIISWTTAQRQMVHDSRFQPHYILRITQETVSVACKERPSVLVNGTLPGPTIYMRENQTTWVRVYNDLQAENYTMHWHGLSQSTAPYSDGTPQVSQWPIKAHHFFDYEIHPKIGDAGTYFYHAHIGFKAVTAAGPIIVEEVFEEELPYDYDDERILFFSELFNKTDEAVDDDLTEPIDKFYWTGESEAILLNGKGYAVPDDVITTSTESEPDSTCGPEIITIEPDTTYRIRAIGGVALSTVAFAFEDHDNLSVIAVDSGYTQPANTDHIQVSGGQRFDFILHTKSEPELRKLNKTIFWIQVESRCRPLNSTYYALLSYNISQHPPDTIPTSPPTTRPLSIPYDASEWLEYTLRPLKPNNLPPATEVTRQVFLSSAQFLGTSGRFWTINNHTWTENNQHEGGTPYNDTSTSPAPPYLVNIYLHGEAAIPDYNTAVQKYGGWDPQLNVYAAKLGEVIDLILVNEPNGISGGFDSHPWHIHGDHVWDLGSGPGTYNATANEEKLQLTGYTPIQRDTSLLHKYTETDDEGLGLNYTSQGWRAWRLQASNAGVWMIHCHILQHMIMGMQSVWVVGNASEITRGRELHLVEGYLTFGGDAYGNASVDPLVTHYFDD</sequence>
<dbReference type="CDD" id="cd13873">
    <property type="entry name" value="CuRO_2_AAO_like_2"/>
    <property type="match status" value="1"/>
</dbReference>
<feature type="domain" description="Plastocyanin-like" evidence="6">
    <location>
        <begin position="537"/>
        <end position="575"/>
    </location>
</feature>
<dbReference type="CDD" id="cd13895">
    <property type="entry name" value="CuRO_3_AAO_like_2"/>
    <property type="match status" value="1"/>
</dbReference>
<dbReference type="SUPFAM" id="SSF49503">
    <property type="entry name" value="Cupredoxins"/>
    <property type="match status" value="3"/>
</dbReference>
<dbReference type="Pfam" id="PF07731">
    <property type="entry name" value="Cu-oxidase_2"/>
    <property type="match status" value="2"/>
</dbReference>
<evidence type="ECO:0000259" key="6">
    <source>
        <dbReference type="Pfam" id="PF07731"/>
    </source>
</evidence>
<evidence type="ECO:0000313" key="8">
    <source>
        <dbReference type="EMBL" id="KAL2834368.1"/>
    </source>
</evidence>
<dbReference type="PANTHER" id="PTHR11709:SF394">
    <property type="entry name" value="FI03373P-RELATED"/>
    <property type="match status" value="1"/>
</dbReference>
<dbReference type="InterPro" id="IPR002355">
    <property type="entry name" value="Cu_oxidase_Cu_BS"/>
</dbReference>
<evidence type="ECO:0000259" key="7">
    <source>
        <dbReference type="Pfam" id="PF07732"/>
    </source>
</evidence>
<comment type="caution">
    <text evidence="8">The sequence shown here is derived from an EMBL/GenBank/DDBJ whole genome shotgun (WGS) entry which is preliminary data.</text>
</comment>
<evidence type="ECO:0000256" key="2">
    <source>
        <dbReference type="ARBA" id="ARBA00022723"/>
    </source>
</evidence>
<comment type="similarity">
    <text evidence="1">Belongs to the multicopper oxidase family.</text>
</comment>
<evidence type="ECO:0000259" key="5">
    <source>
        <dbReference type="Pfam" id="PF00394"/>
    </source>
</evidence>
<evidence type="ECO:0000313" key="9">
    <source>
        <dbReference type="Proteomes" id="UP001610335"/>
    </source>
</evidence>
<protein>
    <submittedName>
        <fullName evidence="8">L-ascorbate oxidase</fullName>
    </submittedName>
</protein>
<dbReference type="InterPro" id="IPR008972">
    <property type="entry name" value="Cupredoxin"/>
</dbReference>
<reference evidence="8 9" key="1">
    <citation type="submission" date="2024-07" db="EMBL/GenBank/DDBJ databases">
        <title>Section-level genome sequencing and comparative genomics of Aspergillus sections Usti and Cavernicolus.</title>
        <authorList>
            <consortium name="Lawrence Berkeley National Laboratory"/>
            <person name="Nybo J.L."/>
            <person name="Vesth T.C."/>
            <person name="Theobald S."/>
            <person name="Frisvad J.C."/>
            <person name="Larsen T.O."/>
            <person name="Kjaerboelling I."/>
            <person name="Rothschild-Mancinelli K."/>
            <person name="Lyhne E.K."/>
            <person name="Kogle M.E."/>
            <person name="Barry K."/>
            <person name="Clum A."/>
            <person name="Na H."/>
            <person name="Ledsgaard L."/>
            <person name="Lin J."/>
            <person name="Lipzen A."/>
            <person name="Kuo A."/>
            <person name="Riley R."/>
            <person name="Mondo S."/>
            <person name="LaButti K."/>
            <person name="Haridas S."/>
            <person name="Pangalinan J."/>
            <person name="Salamov A.A."/>
            <person name="Simmons B.A."/>
            <person name="Magnuson J.K."/>
            <person name="Chen J."/>
            <person name="Drula E."/>
            <person name="Henrissat B."/>
            <person name="Wiebenga A."/>
            <person name="Lubbers R.J."/>
            <person name="Gomes A.C."/>
            <person name="Makela M.R."/>
            <person name="Stajich J."/>
            <person name="Grigoriev I.V."/>
            <person name="Mortensen U.H."/>
            <person name="De vries R.P."/>
            <person name="Baker S.E."/>
            <person name="Andersen M.R."/>
        </authorList>
    </citation>
    <scope>NUCLEOTIDE SEQUENCE [LARGE SCALE GENOMIC DNA]</scope>
    <source>
        <strain evidence="8 9">CBS 600.67</strain>
    </source>
</reference>
<feature type="domain" description="Plastocyanin-like" evidence="7">
    <location>
        <begin position="30"/>
        <end position="144"/>
    </location>
</feature>
<evidence type="ECO:0000256" key="1">
    <source>
        <dbReference type="ARBA" id="ARBA00010609"/>
    </source>
</evidence>
<dbReference type="Gene3D" id="2.60.40.420">
    <property type="entry name" value="Cupredoxins - blue copper proteins"/>
    <property type="match status" value="3"/>
</dbReference>
<name>A0ABR4J2V1_9EURO</name>
<keyword evidence="9" id="KW-1185">Reference proteome</keyword>
<dbReference type="NCBIfam" id="TIGR03390">
    <property type="entry name" value="ascorbOXfungal"/>
    <property type="match status" value="1"/>
</dbReference>
<dbReference type="Proteomes" id="UP001610335">
    <property type="component" value="Unassembled WGS sequence"/>
</dbReference>
<evidence type="ECO:0000256" key="3">
    <source>
        <dbReference type="ARBA" id="ARBA00023002"/>
    </source>
</evidence>
<accession>A0ABR4J2V1</accession>
<feature type="domain" description="Plastocyanin-like" evidence="6">
    <location>
        <begin position="441"/>
        <end position="521"/>
    </location>
</feature>
<dbReference type="PANTHER" id="PTHR11709">
    <property type="entry name" value="MULTI-COPPER OXIDASE"/>
    <property type="match status" value="1"/>
</dbReference>
<keyword evidence="3" id="KW-0560">Oxidoreductase</keyword>
<dbReference type="EMBL" id="JBFXLS010000002">
    <property type="protein sequence ID" value="KAL2834368.1"/>
    <property type="molecule type" value="Genomic_DNA"/>
</dbReference>
<dbReference type="InterPro" id="IPR033138">
    <property type="entry name" value="Cu_oxidase_CS"/>
</dbReference>